<dbReference type="InterPro" id="IPR052552">
    <property type="entry name" value="YeaO-like"/>
</dbReference>
<dbReference type="PANTHER" id="PTHR36849:SF1">
    <property type="entry name" value="CYTOPLASMIC PROTEIN"/>
    <property type="match status" value="1"/>
</dbReference>
<sequence>MDDYRLKRIYTPAERDDGIRILVDRLWPRGVAKSEAHLDRWMKAIAPSSELRQWFGHRPERFTEFARRYEWELTTDGTKQALVKELLSLSGTVTLLYAAKDERYNHAVVLREFLHRCGHNGAYGKRCEQME</sequence>
<name>A0A679G1H0_9BACL</name>
<evidence type="ECO:0008006" key="3">
    <source>
        <dbReference type="Google" id="ProtNLM"/>
    </source>
</evidence>
<dbReference type="AlphaFoldDB" id="A0A679G1H0"/>
<dbReference type="PANTHER" id="PTHR36849">
    <property type="entry name" value="CYTOPLASMIC PROTEIN-RELATED"/>
    <property type="match status" value="1"/>
</dbReference>
<dbReference type="Pfam" id="PF22752">
    <property type="entry name" value="DUF488-N3i"/>
    <property type="match status" value="1"/>
</dbReference>
<dbReference type="Proteomes" id="UP000501421">
    <property type="component" value="Chromosome"/>
</dbReference>
<dbReference type="EMBL" id="AP022557">
    <property type="protein sequence ID" value="BBW97821.1"/>
    <property type="molecule type" value="Genomic_DNA"/>
</dbReference>
<organism evidence="1 2">
    <name type="scientific">Geobacillus subterraneus</name>
    <dbReference type="NCBI Taxonomy" id="129338"/>
    <lineage>
        <taxon>Bacteria</taxon>
        <taxon>Bacillati</taxon>
        <taxon>Bacillota</taxon>
        <taxon>Bacilli</taxon>
        <taxon>Bacillales</taxon>
        <taxon>Anoxybacillaceae</taxon>
        <taxon>Geobacillus</taxon>
    </lineage>
</organism>
<reference evidence="2" key="1">
    <citation type="journal article" date="2020" name="Microbiol. Resour. Announc.">
        <title>Complete Genome Sequence of Geobacillus sp. Strain E55-1, Isolated from Mine Geyser in Japan.</title>
        <authorList>
            <person name="Miyazaki K."/>
            <person name="Hase E."/>
            <person name="Tokito N."/>
        </authorList>
    </citation>
    <scope>NUCLEOTIDE SEQUENCE [LARGE SCALE GENOMIC DNA]</scope>
    <source>
        <strain evidence="2">E55-1</strain>
    </source>
</reference>
<keyword evidence="2" id="KW-1185">Reference proteome</keyword>
<accession>A0A679G1H0</accession>
<evidence type="ECO:0000313" key="1">
    <source>
        <dbReference type="EMBL" id="BBW97821.1"/>
    </source>
</evidence>
<dbReference type="RefSeq" id="WP_033018204.1">
    <property type="nucleotide sequence ID" value="NZ_AP022557.1"/>
</dbReference>
<gene>
    <name evidence="1" type="ORF">GsuE55_26540</name>
</gene>
<evidence type="ECO:0000313" key="2">
    <source>
        <dbReference type="Proteomes" id="UP000501421"/>
    </source>
</evidence>
<protein>
    <recommendedName>
        <fullName evidence="3">DUF488 domain-containing protein</fullName>
    </recommendedName>
</protein>
<proteinExistence type="predicted"/>